<dbReference type="PANTHER" id="PTHR22933:SF44">
    <property type="entry name" value="RE15157P"/>
    <property type="match status" value="1"/>
</dbReference>
<organism evidence="3 4">
    <name type="scientific">Lucilia cuprina</name>
    <name type="common">Green bottle fly</name>
    <name type="synonym">Australian sheep blowfly</name>
    <dbReference type="NCBI Taxonomy" id="7375"/>
    <lineage>
        <taxon>Eukaryota</taxon>
        <taxon>Metazoa</taxon>
        <taxon>Ecdysozoa</taxon>
        <taxon>Arthropoda</taxon>
        <taxon>Hexapoda</taxon>
        <taxon>Insecta</taxon>
        <taxon>Pterygota</taxon>
        <taxon>Neoptera</taxon>
        <taxon>Endopterygota</taxon>
        <taxon>Diptera</taxon>
        <taxon>Brachycera</taxon>
        <taxon>Muscomorpha</taxon>
        <taxon>Oestroidea</taxon>
        <taxon>Calliphoridae</taxon>
        <taxon>Luciliinae</taxon>
        <taxon>Lucilia</taxon>
    </lineage>
</organism>
<sequence length="702" mass="78992">KFYNPAFCPVYRPHLHTMVNHNWFLATVLLWLLLCYHNLCINAQSQNAIGAHRTFQKTSFSCAGRPSGYYADIETGCQVYHMCDGLGRQFSYSCPNTTLFQQRMLICDHWYMVNCSKAESDYTANLLIGQRDKPFVNDEENSLRTPRPDLLDRPYAPDYSGESFRNQYQKSLSSVLNQIYDHTAQKMKEKTLQAQQNQLGTGQQRWKIPPPSRIILPPAYEPQILEESSAKPSTRTSYYTPTITTTTRKPSTLRPTATTKNQSTKFNNVAALHNRHDEHLQLEHDDLGTSHSTRYNTSADFNSAEDRFAKTPQKATTPRKSTYNSNFNNAFTTAKPTTTTKKTTLNPKIKVPSKIYEPPLLYPIYNMDDNTATTTMRPTFRASTASPFVTRVSATTSTTTTKAPTRPTTVIGKPFTRSSFSTSTKVGTNSNNIDRFDVSKLSKEIRTPAPAQGFKPPTPTPPVKNSRTSQNSTYNKPDRGSVKHEQPSKQLLPPLADFITHDVATTQGPPIYYEWKVPSDGLEPPKLDSPIGVDGREYPETVIDYNSISTNNGFTSISSFGIDQKRSNNTSKSENKTIVPSRSPISRSIKETGQPKGVNETKAKTSNTSPTRASTTTQKSSNPGDIFQIRKELSVPEYAFPLENVGRTGYLDTDVYNSFQLKIPERRADTDEHIHWYGENPKCPECHPSYVRPGTCEPCIRR</sequence>
<dbReference type="SUPFAM" id="SSF57625">
    <property type="entry name" value="Invertebrate chitin-binding proteins"/>
    <property type="match status" value="1"/>
</dbReference>
<dbReference type="AlphaFoldDB" id="A0A0L0C7E5"/>
<dbReference type="EMBL" id="JRES01000819">
    <property type="protein sequence ID" value="KNC28166.1"/>
    <property type="molecule type" value="Genomic_DNA"/>
</dbReference>
<evidence type="ECO:0000256" key="1">
    <source>
        <dbReference type="SAM" id="MobiDB-lite"/>
    </source>
</evidence>
<feature type="compositionally biased region" description="Low complexity" evidence="1">
    <location>
        <begin position="231"/>
        <end position="256"/>
    </location>
</feature>
<evidence type="ECO:0000259" key="2">
    <source>
        <dbReference type="PROSITE" id="PS50940"/>
    </source>
</evidence>
<reference evidence="3 4" key="1">
    <citation type="journal article" date="2015" name="Nat. Commun.">
        <title>Lucilia cuprina genome unlocks parasitic fly biology to underpin future interventions.</title>
        <authorList>
            <person name="Anstead C.A."/>
            <person name="Korhonen P.K."/>
            <person name="Young N.D."/>
            <person name="Hall R.S."/>
            <person name="Jex A.R."/>
            <person name="Murali S.C."/>
            <person name="Hughes D.S."/>
            <person name="Lee S.F."/>
            <person name="Perry T."/>
            <person name="Stroehlein A.J."/>
            <person name="Ansell B.R."/>
            <person name="Breugelmans B."/>
            <person name="Hofmann A."/>
            <person name="Qu J."/>
            <person name="Dugan S."/>
            <person name="Lee S.L."/>
            <person name="Chao H."/>
            <person name="Dinh H."/>
            <person name="Han Y."/>
            <person name="Doddapaneni H.V."/>
            <person name="Worley K.C."/>
            <person name="Muzny D.M."/>
            <person name="Ioannidis P."/>
            <person name="Waterhouse R.M."/>
            <person name="Zdobnov E.M."/>
            <person name="James P.J."/>
            <person name="Bagnall N.H."/>
            <person name="Kotze A.C."/>
            <person name="Gibbs R.A."/>
            <person name="Richards S."/>
            <person name="Batterham P."/>
            <person name="Gasser R.B."/>
        </authorList>
    </citation>
    <scope>NUCLEOTIDE SEQUENCE [LARGE SCALE GENOMIC DNA]</scope>
    <source>
        <strain evidence="3 4">LS</strain>
        <tissue evidence="3">Full body</tissue>
    </source>
</reference>
<feature type="compositionally biased region" description="Polar residues" evidence="1">
    <location>
        <begin position="560"/>
        <end position="578"/>
    </location>
</feature>
<dbReference type="GO" id="GO:0005576">
    <property type="term" value="C:extracellular region"/>
    <property type="evidence" value="ECO:0007669"/>
    <property type="project" value="InterPro"/>
</dbReference>
<dbReference type="Proteomes" id="UP000037069">
    <property type="component" value="Unassembled WGS sequence"/>
</dbReference>
<dbReference type="Pfam" id="PF01607">
    <property type="entry name" value="CBM_14"/>
    <property type="match status" value="1"/>
</dbReference>
<protein>
    <recommendedName>
        <fullName evidence="2">Chitin-binding type-2 domain-containing protein</fullName>
    </recommendedName>
</protein>
<feature type="compositionally biased region" description="Low complexity" evidence="1">
    <location>
        <begin position="393"/>
        <end position="409"/>
    </location>
</feature>
<feature type="compositionally biased region" description="Low complexity" evidence="1">
    <location>
        <begin position="326"/>
        <end position="340"/>
    </location>
</feature>
<dbReference type="OrthoDB" id="6379319at2759"/>
<dbReference type="PROSITE" id="PS50940">
    <property type="entry name" value="CHIT_BIND_II"/>
    <property type="match status" value="1"/>
</dbReference>
<dbReference type="Gene3D" id="2.170.140.10">
    <property type="entry name" value="Chitin binding domain"/>
    <property type="match status" value="1"/>
</dbReference>
<feature type="domain" description="Chitin-binding type-2" evidence="2">
    <location>
        <begin position="59"/>
        <end position="117"/>
    </location>
</feature>
<dbReference type="SMART" id="SM00494">
    <property type="entry name" value="ChtBD2"/>
    <property type="match status" value="1"/>
</dbReference>
<comment type="caution">
    <text evidence="3">The sequence shown here is derived from an EMBL/GenBank/DDBJ whole genome shotgun (WGS) entry which is preliminary data.</text>
</comment>
<feature type="compositionally biased region" description="Basic and acidic residues" evidence="1">
    <location>
        <begin position="476"/>
        <end position="487"/>
    </location>
</feature>
<proteinExistence type="predicted"/>
<keyword evidence="4" id="KW-1185">Reference proteome</keyword>
<feature type="compositionally biased region" description="Polar residues" evidence="1">
    <location>
        <begin position="463"/>
        <end position="475"/>
    </location>
</feature>
<feature type="region of interest" description="Disordered" evidence="1">
    <location>
        <begin position="393"/>
        <end position="496"/>
    </location>
</feature>
<feature type="region of interest" description="Disordered" evidence="1">
    <location>
        <begin position="307"/>
        <end position="340"/>
    </location>
</feature>
<evidence type="ECO:0000313" key="4">
    <source>
        <dbReference type="Proteomes" id="UP000037069"/>
    </source>
</evidence>
<feature type="compositionally biased region" description="Polar residues" evidence="1">
    <location>
        <begin position="313"/>
        <end position="325"/>
    </location>
</feature>
<gene>
    <name evidence="3" type="ORF">FF38_04349</name>
</gene>
<dbReference type="InterPro" id="IPR036508">
    <property type="entry name" value="Chitin-bd_dom_sf"/>
</dbReference>
<dbReference type="GO" id="GO:0008061">
    <property type="term" value="F:chitin binding"/>
    <property type="evidence" value="ECO:0007669"/>
    <property type="project" value="InterPro"/>
</dbReference>
<dbReference type="OMA" id="AQMPFND"/>
<feature type="compositionally biased region" description="Polar residues" evidence="1">
    <location>
        <begin position="416"/>
        <end position="433"/>
    </location>
</feature>
<feature type="compositionally biased region" description="Basic and acidic residues" evidence="1">
    <location>
        <begin position="434"/>
        <end position="446"/>
    </location>
</feature>
<dbReference type="PANTHER" id="PTHR22933">
    <property type="entry name" value="FI18007P1-RELATED"/>
    <property type="match status" value="1"/>
</dbReference>
<dbReference type="STRING" id="7375.A0A0L0C7E5"/>
<feature type="region of interest" description="Disordered" evidence="1">
    <location>
        <begin position="228"/>
        <end position="259"/>
    </location>
</feature>
<dbReference type="InterPro" id="IPR002557">
    <property type="entry name" value="Chitin-bd_dom"/>
</dbReference>
<feature type="non-terminal residue" evidence="3">
    <location>
        <position position="1"/>
    </location>
</feature>
<dbReference type="InterPro" id="IPR052976">
    <property type="entry name" value="Scoloptoxin-like"/>
</dbReference>
<feature type="region of interest" description="Disordered" evidence="1">
    <location>
        <begin position="560"/>
        <end position="623"/>
    </location>
</feature>
<accession>A0A0L0C7E5</accession>
<evidence type="ECO:0000313" key="3">
    <source>
        <dbReference type="EMBL" id="KNC28166.1"/>
    </source>
</evidence>
<feature type="compositionally biased region" description="Polar residues" evidence="1">
    <location>
        <begin position="604"/>
        <end position="623"/>
    </location>
</feature>
<name>A0A0L0C7E5_LUCCU</name>